<keyword evidence="2" id="KW-0472">Membrane</keyword>
<evidence type="ECO:0000313" key="3">
    <source>
        <dbReference type="EMBL" id="WFD15764.1"/>
    </source>
</evidence>
<evidence type="ECO:0000256" key="1">
    <source>
        <dbReference type="SAM" id="MobiDB-lite"/>
    </source>
</evidence>
<feature type="transmembrane region" description="Helical" evidence="2">
    <location>
        <begin position="281"/>
        <end position="304"/>
    </location>
</feature>
<keyword evidence="2" id="KW-0812">Transmembrane</keyword>
<gene>
    <name evidence="3" type="ORF">MARU1_001788</name>
</gene>
<feature type="region of interest" description="Disordered" evidence="1">
    <location>
        <begin position="101"/>
        <end position="121"/>
    </location>
</feature>
<dbReference type="EMBL" id="CP119918">
    <property type="protein sequence ID" value="WFD15764.1"/>
    <property type="molecule type" value="Genomic_DNA"/>
</dbReference>
<protein>
    <recommendedName>
        <fullName evidence="5">Ubiquitin-like domain-containing protein</fullName>
    </recommendedName>
</protein>
<evidence type="ECO:0000313" key="4">
    <source>
        <dbReference type="Proteomes" id="UP001217582"/>
    </source>
</evidence>
<evidence type="ECO:0008006" key="5">
    <source>
        <dbReference type="Google" id="ProtNLM"/>
    </source>
</evidence>
<feature type="transmembrane region" description="Helical" evidence="2">
    <location>
        <begin position="310"/>
        <end position="330"/>
    </location>
</feature>
<keyword evidence="4" id="KW-1185">Reference proteome</keyword>
<proteinExistence type="predicted"/>
<accession>A0AAJ5Z0H5</accession>
<dbReference type="Proteomes" id="UP001217582">
    <property type="component" value="Chromosome 3"/>
</dbReference>
<organism evidence="3 4">
    <name type="scientific">Malassezia arunalokei</name>
    <dbReference type="NCBI Taxonomy" id="1514897"/>
    <lineage>
        <taxon>Eukaryota</taxon>
        <taxon>Fungi</taxon>
        <taxon>Dikarya</taxon>
        <taxon>Basidiomycota</taxon>
        <taxon>Ustilaginomycotina</taxon>
        <taxon>Malasseziomycetes</taxon>
        <taxon>Malasseziales</taxon>
        <taxon>Malasseziaceae</taxon>
        <taxon>Malassezia</taxon>
    </lineage>
</organism>
<dbReference type="AlphaFoldDB" id="A0AAJ5Z0H5"/>
<reference evidence="3 4" key="1">
    <citation type="submission" date="2023-03" db="EMBL/GenBank/DDBJ databases">
        <title>Mating type loci evolution in Malassezia.</title>
        <authorList>
            <person name="Coelho M.A."/>
        </authorList>
    </citation>
    <scope>NUCLEOTIDE SEQUENCE [LARGE SCALE GENOMIC DNA]</scope>
    <source>
        <strain evidence="3 4">CBS 13387</strain>
    </source>
</reference>
<keyword evidence="2" id="KW-1133">Transmembrane helix</keyword>
<sequence>MAEEAARSLVLDARNASFTSVVHICADTSLRVSDLKLSISEHVRTTQCSREGWPRASGMRCIYRGGILGNDVSLATLFSEEQPVVVHVVVQPEAWVPFVSTDTPAASAPPPTPPAHADSAASPLATLQSLPRRELAPMLSALYMTLSSYYAYYEELCESFARPCVLARPVPMHDVERVDDPAVRAAAIHMIESHIMHWTPLRAESEKACTEEPRYEHVTLCHLPFLLRTMSPRAPTHLLPLLETRIVTLLMLYAHFHAHDTERRDAPRMHRRSWTMSRDDWVALIGFLFRMVGRTLMFAVVLLPNYLEAHLWRVLAALLVFNVAAAMWFVHRRRPQAPAPASSDAPSPPVRAAPSAPLSSTELTLEIPRLPHRVPTVPPTTCEYWMQRMAWFGLEEEEVAMGFEHVPPTEPRRIMWEARAWPAQQRRPMPPRPPTSAVVQYVLKPLVVFLMTLEPEMDKLRSDALLMRKDAICALARRWKELQEQHENEAALSGSTPSILLHPYARRVLLEEERRSAQMT</sequence>
<evidence type="ECO:0000256" key="2">
    <source>
        <dbReference type="SAM" id="Phobius"/>
    </source>
</evidence>
<name>A0AAJ5Z0H5_9BASI</name>